<name>A0A653C834_CALMS</name>
<reference evidence="1 2" key="1">
    <citation type="submission" date="2019-01" db="EMBL/GenBank/DDBJ databases">
        <authorList>
            <person name="Sayadi A."/>
        </authorList>
    </citation>
    <scope>NUCLEOTIDE SEQUENCE [LARGE SCALE GENOMIC DNA]</scope>
</reference>
<feature type="non-terminal residue" evidence="1">
    <location>
        <position position="1"/>
    </location>
</feature>
<evidence type="ECO:0000313" key="1">
    <source>
        <dbReference type="EMBL" id="VEN44067.1"/>
    </source>
</evidence>
<proteinExistence type="predicted"/>
<keyword evidence="2" id="KW-1185">Reference proteome</keyword>
<protein>
    <submittedName>
        <fullName evidence="1">Uncharacterized protein</fullName>
    </submittedName>
</protein>
<dbReference type="Proteomes" id="UP000410492">
    <property type="component" value="Unassembled WGS sequence"/>
</dbReference>
<dbReference type="OrthoDB" id="6765477at2759"/>
<dbReference type="EMBL" id="CAACVG010007182">
    <property type="protein sequence ID" value="VEN44067.1"/>
    <property type="molecule type" value="Genomic_DNA"/>
</dbReference>
<sequence>KWVKQWLVKRGQFSHINLLEELRLEPGDWYNYLRMDEETYLELLNSVALLIKKQDT</sequence>
<organism evidence="1 2">
    <name type="scientific">Callosobruchus maculatus</name>
    <name type="common">Southern cowpea weevil</name>
    <name type="synonym">Pulse bruchid</name>
    <dbReference type="NCBI Taxonomy" id="64391"/>
    <lineage>
        <taxon>Eukaryota</taxon>
        <taxon>Metazoa</taxon>
        <taxon>Ecdysozoa</taxon>
        <taxon>Arthropoda</taxon>
        <taxon>Hexapoda</taxon>
        <taxon>Insecta</taxon>
        <taxon>Pterygota</taxon>
        <taxon>Neoptera</taxon>
        <taxon>Endopterygota</taxon>
        <taxon>Coleoptera</taxon>
        <taxon>Polyphaga</taxon>
        <taxon>Cucujiformia</taxon>
        <taxon>Chrysomeloidea</taxon>
        <taxon>Chrysomelidae</taxon>
        <taxon>Bruchinae</taxon>
        <taxon>Bruchini</taxon>
        <taxon>Callosobruchus</taxon>
    </lineage>
</organism>
<gene>
    <name evidence="1" type="ORF">CALMAC_LOCUS7006</name>
</gene>
<accession>A0A653C834</accession>
<evidence type="ECO:0000313" key="2">
    <source>
        <dbReference type="Proteomes" id="UP000410492"/>
    </source>
</evidence>
<dbReference type="AlphaFoldDB" id="A0A653C834"/>